<proteinExistence type="predicted"/>
<comment type="caution">
    <text evidence="1">The sequence shown here is derived from an EMBL/GenBank/DDBJ whole genome shotgun (WGS) entry which is preliminary data.</text>
</comment>
<reference evidence="1" key="1">
    <citation type="submission" date="2021-06" db="EMBL/GenBank/DDBJ databases">
        <authorList>
            <person name="Kallberg Y."/>
            <person name="Tangrot J."/>
            <person name="Rosling A."/>
        </authorList>
    </citation>
    <scope>NUCLEOTIDE SEQUENCE</scope>
    <source>
        <strain evidence="1">28 12/20/2015</strain>
    </source>
</reference>
<evidence type="ECO:0000313" key="1">
    <source>
        <dbReference type="EMBL" id="CAG8737342.1"/>
    </source>
</evidence>
<dbReference type="EMBL" id="CAJVPW010036267">
    <property type="protein sequence ID" value="CAG8737342.1"/>
    <property type="molecule type" value="Genomic_DNA"/>
</dbReference>
<gene>
    <name evidence="1" type="ORF">SPELUC_LOCUS13539</name>
</gene>
<name>A0ACA9Q5H9_9GLOM</name>
<dbReference type="Proteomes" id="UP000789366">
    <property type="component" value="Unassembled WGS sequence"/>
</dbReference>
<protein>
    <submittedName>
        <fullName evidence="1">3231_t:CDS:1</fullName>
    </submittedName>
</protein>
<organism evidence="1 2">
    <name type="scientific">Cetraspora pellucida</name>
    <dbReference type="NCBI Taxonomy" id="1433469"/>
    <lineage>
        <taxon>Eukaryota</taxon>
        <taxon>Fungi</taxon>
        <taxon>Fungi incertae sedis</taxon>
        <taxon>Mucoromycota</taxon>
        <taxon>Glomeromycotina</taxon>
        <taxon>Glomeromycetes</taxon>
        <taxon>Diversisporales</taxon>
        <taxon>Gigasporaceae</taxon>
        <taxon>Cetraspora</taxon>
    </lineage>
</organism>
<keyword evidence="2" id="KW-1185">Reference proteome</keyword>
<feature type="non-terminal residue" evidence="1">
    <location>
        <position position="1"/>
    </location>
</feature>
<sequence>FLDSIETHKEKLPLIYTKSLLGSRFNQMEYFTKPGVRSTWGISFITLLQKVGQPKLEALVEATSGLNSTEKKQLKKNIPIILRYAFNGEGVHGKKFFEGVEAGFYPRVSQKQKEANYDRQVLNMLKRDINDYPYVPASAMELLFDFMAKVFPVDNSFNLKPSPAYDPASPHYITRDPSVKLRLNGFPKGLPPGSPYKSVNEWAEKEPNLAGSELVARIQKKKPEEIDPSLNFESVIKIA</sequence>
<accession>A0ACA9Q5H9</accession>
<evidence type="ECO:0000313" key="2">
    <source>
        <dbReference type="Proteomes" id="UP000789366"/>
    </source>
</evidence>